<accession>A0ABS7CBE7</accession>
<dbReference type="Gene3D" id="2.60.120.620">
    <property type="entry name" value="q2cbj1_9rhob like domain"/>
    <property type="match status" value="1"/>
</dbReference>
<proteinExistence type="predicted"/>
<keyword evidence="2" id="KW-1185">Reference proteome</keyword>
<name>A0ABS7CBE7_9BACL</name>
<feature type="non-terminal residue" evidence="1">
    <location>
        <position position="61"/>
    </location>
</feature>
<dbReference type="Proteomes" id="UP001519887">
    <property type="component" value="Unassembled WGS sequence"/>
</dbReference>
<comment type="caution">
    <text evidence="1">The sequence shown here is derived from an EMBL/GenBank/DDBJ whole genome shotgun (WGS) entry which is preliminary data.</text>
</comment>
<evidence type="ECO:0000313" key="2">
    <source>
        <dbReference type="Proteomes" id="UP001519887"/>
    </source>
</evidence>
<sequence>MKGLTIDQIIHYQTEGYLIAEDVLTDEDLQPVIDELEQEIDKRARALHAEGKIAELHEHES</sequence>
<reference evidence="1 2" key="1">
    <citation type="submission" date="2021-07" db="EMBL/GenBank/DDBJ databases">
        <title>Paenibacillus radiodurans sp. nov., isolated from the southeastern edge of Tengger Desert.</title>
        <authorList>
            <person name="Zhang G."/>
        </authorList>
    </citation>
    <scope>NUCLEOTIDE SEQUENCE [LARGE SCALE GENOMIC DNA]</scope>
    <source>
        <strain evidence="1 2">CCM 7311</strain>
    </source>
</reference>
<gene>
    <name evidence="1" type="ORF">K0U00_29745</name>
</gene>
<organism evidence="1 2">
    <name type="scientific">Paenibacillus sepulcri</name>
    <dbReference type="NCBI Taxonomy" id="359917"/>
    <lineage>
        <taxon>Bacteria</taxon>
        <taxon>Bacillati</taxon>
        <taxon>Bacillota</taxon>
        <taxon>Bacilli</taxon>
        <taxon>Bacillales</taxon>
        <taxon>Paenibacillaceae</taxon>
        <taxon>Paenibacillus</taxon>
    </lineage>
</organism>
<protein>
    <submittedName>
        <fullName evidence="1">Uncharacterized protein</fullName>
    </submittedName>
</protein>
<dbReference type="EMBL" id="JAHZIK010001119">
    <property type="protein sequence ID" value="MBW7458229.1"/>
    <property type="molecule type" value="Genomic_DNA"/>
</dbReference>
<evidence type="ECO:0000313" key="1">
    <source>
        <dbReference type="EMBL" id="MBW7458229.1"/>
    </source>
</evidence>